<dbReference type="PANTHER" id="PTHR23514:SF13">
    <property type="entry name" value="INNER MEMBRANE PROTEIN YBJJ"/>
    <property type="match status" value="1"/>
</dbReference>
<dbReference type="STRING" id="1206085.SAMN05443575_3722"/>
<reference evidence="6 7" key="1">
    <citation type="submission" date="2016-11" db="EMBL/GenBank/DDBJ databases">
        <authorList>
            <person name="Jaros S."/>
            <person name="Januszkiewicz K."/>
            <person name="Wedrychowicz H."/>
        </authorList>
    </citation>
    <scope>NUCLEOTIDE SEQUENCE [LARGE SCALE GENOMIC DNA]</scope>
    <source>
        <strain evidence="6 7">DSM 45627</strain>
    </source>
</reference>
<dbReference type="GO" id="GO:0022857">
    <property type="term" value="F:transmembrane transporter activity"/>
    <property type="evidence" value="ECO:0007669"/>
    <property type="project" value="InterPro"/>
</dbReference>
<dbReference type="RefSeq" id="WP_073391882.1">
    <property type="nucleotide sequence ID" value="NZ_FQVU01000005.1"/>
</dbReference>
<dbReference type="Pfam" id="PF07690">
    <property type="entry name" value="MFS_1"/>
    <property type="match status" value="1"/>
</dbReference>
<name>A0A1M5S256_9ACTN</name>
<comment type="subcellular location">
    <subcellularLocation>
        <location evidence="1">Membrane</location>
        <topology evidence="1">Multi-pass membrane protein</topology>
    </subcellularLocation>
</comment>
<sequence>MTASTASLSRSRRSIGTVFAVNGLLVGAWAPRIPTVAADLGLRPGSLGLALLGVAVGNLLAARLAGAACHRYGSDRVARAASYGYGVAAVLPGLATNLVTLFLTLAVWGLAMGGQDVAMNAQGVELEVAYGRRIFAGLHALWSVATFVGAFAGGIGAALDLPVPVQQALLAAAVLGAFSVVRTGLLPDRPAAPEVAVDAAGPRRRVFDLRLALLGTAAVSSLLAEGVAIDWSAIYLRTHLDASGIWTASAYAAFCAGMTGGRLVGDRVMDRVGVTRSLAVATVLGGGGLAAGFASGVLVGAVIGFGLAGLGLSIMTPLFFGSAPAPPGPAGRQIAVVTGMGYAGMLLGPSLIGLVAQGTSVAAALWLVPPFIVLAGTLGRAGVHRGGRAPSP</sequence>
<feature type="transmembrane region" description="Helical" evidence="5">
    <location>
        <begin position="15"/>
        <end position="33"/>
    </location>
</feature>
<dbReference type="InterPro" id="IPR011701">
    <property type="entry name" value="MFS"/>
</dbReference>
<protein>
    <submittedName>
        <fullName evidence="6">Major Facilitator Superfamily protein</fullName>
    </submittedName>
</protein>
<dbReference type="InterPro" id="IPR036259">
    <property type="entry name" value="MFS_trans_sf"/>
</dbReference>
<dbReference type="AlphaFoldDB" id="A0A1M5S256"/>
<dbReference type="EMBL" id="FQVU01000005">
    <property type="protein sequence ID" value="SHH32732.1"/>
    <property type="molecule type" value="Genomic_DNA"/>
</dbReference>
<feature type="transmembrane region" description="Helical" evidence="5">
    <location>
        <begin position="244"/>
        <end position="265"/>
    </location>
</feature>
<evidence type="ECO:0000256" key="4">
    <source>
        <dbReference type="ARBA" id="ARBA00023136"/>
    </source>
</evidence>
<dbReference type="Proteomes" id="UP000186132">
    <property type="component" value="Unassembled WGS sequence"/>
</dbReference>
<keyword evidence="2 5" id="KW-0812">Transmembrane</keyword>
<dbReference type="Gene3D" id="1.20.1250.20">
    <property type="entry name" value="MFS general substrate transporter like domains"/>
    <property type="match status" value="1"/>
</dbReference>
<dbReference type="GO" id="GO:0016020">
    <property type="term" value="C:membrane"/>
    <property type="evidence" value="ECO:0007669"/>
    <property type="project" value="UniProtKB-SubCell"/>
</dbReference>
<proteinExistence type="predicted"/>
<dbReference type="OrthoDB" id="151222at2"/>
<feature type="transmembrane region" description="Helical" evidence="5">
    <location>
        <begin position="277"/>
        <end position="295"/>
    </location>
</feature>
<feature type="transmembrane region" description="Helical" evidence="5">
    <location>
        <begin position="45"/>
        <end position="65"/>
    </location>
</feature>
<evidence type="ECO:0000256" key="1">
    <source>
        <dbReference type="ARBA" id="ARBA00004141"/>
    </source>
</evidence>
<dbReference type="PANTHER" id="PTHR23514">
    <property type="entry name" value="BYPASS OF STOP CODON PROTEIN 6"/>
    <property type="match status" value="1"/>
</dbReference>
<feature type="transmembrane region" description="Helical" evidence="5">
    <location>
        <begin position="362"/>
        <end position="383"/>
    </location>
</feature>
<feature type="transmembrane region" description="Helical" evidence="5">
    <location>
        <begin position="206"/>
        <end position="224"/>
    </location>
</feature>
<feature type="transmembrane region" description="Helical" evidence="5">
    <location>
        <begin position="85"/>
        <end position="113"/>
    </location>
</feature>
<evidence type="ECO:0000256" key="2">
    <source>
        <dbReference type="ARBA" id="ARBA00022692"/>
    </source>
</evidence>
<evidence type="ECO:0000313" key="7">
    <source>
        <dbReference type="Proteomes" id="UP000186132"/>
    </source>
</evidence>
<keyword evidence="4 5" id="KW-0472">Membrane</keyword>
<dbReference type="InterPro" id="IPR051788">
    <property type="entry name" value="MFS_Transporter"/>
</dbReference>
<evidence type="ECO:0000313" key="6">
    <source>
        <dbReference type="EMBL" id="SHH32732.1"/>
    </source>
</evidence>
<keyword evidence="7" id="KW-1185">Reference proteome</keyword>
<feature type="transmembrane region" description="Helical" evidence="5">
    <location>
        <begin position="134"/>
        <end position="159"/>
    </location>
</feature>
<dbReference type="CDD" id="cd17393">
    <property type="entry name" value="MFS_MosC_like"/>
    <property type="match status" value="1"/>
</dbReference>
<dbReference type="SUPFAM" id="SSF103473">
    <property type="entry name" value="MFS general substrate transporter"/>
    <property type="match status" value="1"/>
</dbReference>
<evidence type="ECO:0000256" key="5">
    <source>
        <dbReference type="SAM" id="Phobius"/>
    </source>
</evidence>
<feature type="transmembrane region" description="Helical" evidence="5">
    <location>
        <begin position="301"/>
        <end position="322"/>
    </location>
</feature>
<gene>
    <name evidence="6" type="ORF">SAMN05443575_3722</name>
</gene>
<accession>A0A1M5S256</accession>
<evidence type="ECO:0000256" key="3">
    <source>
        <dbReference type="ARBA" id="ARBA00022989"/>
    </source>
</evidence>
<organism evidence="6 7">
    <name type="scientific">Jatrophihabitans endophyticus</name>
    <dbReference type="NCBI Taxonomy" id="1206085"/>
    <lineage>
        <taxon>Bacteria</taxon>
        <taxon>Bacillati</taxon>
        <taxon>Actinomycetota</taxon>
        <taxon>Actinomycetes</taxon>
        <taxon>Jatrophihabitantales</taxon>
        <taxon>Jatrophihabitantaceae</taxon>
        <taxon>Jatrophihabitans</taxon>
    </lineage>
</organism>
<keyword evidence="3 5" id="KW-1133">Transmembrane helix</keyword>
<feature type="transmembrane region" description="Helical" evidence="5">
    <location>
        <begin position="334"/>
        <end position="356"/>
    </location>
</feature>